<proteinExistence type="predicted"/>
<dbReference type="EMBL" id="AAYG02000028">
    <property type="protein sequence ID" value="EDN76493.1"/>
    <property type="molecule type" value="Genomic_DNA"/>
</dbReference>
<accession>A7B6G0</accession>
<reference evidence="1 2" key="1">
    <citation type="submission" date="2007-04" db="EMBL/GenBank/DDBJ databases">
        <authorList>
            <person name="Fulton L."/>
            <person name="Clifton S."/>
            <person name="Fulton B."/>
            <person name="Xu J."/>
            <person name="Minx P."/>
            <person name="Pepin K.H."/>
            <person name="Johnson M."/>
            <person name="Thiruvilangam P."/>
            <person name="Bhonagiri V."/>
            <person name="Nash W.E."/>
            <person name="Mardis E.R."/>
            <person name="Wilson R.K."/>
        </authorList>
    </citation>
    <scope>NUCLEOTIDE SEQUENCE [LARGE SCALE GENOMIC DNA]</scope>
    <source>
        <strain evidence="1 2">ATCC 29149</strain>
    </source>
</reference>
<protein>
    <submittedName>
        <fullName evidence="1">Uncharacterized protein</fullName>
    </submittedName>
</protein>
<evidence type="ECO:0000313" key="1">
    <source>
        <dbReference type="EMBL" id="EDN76493.1"/>
    </source>
</evidence>
<dbReference type="AlphaFoldDB" id="A7B6G0"/>
<organism evidence="1 2">
    <name type="scientific">Mediterraneibacter gnavus (strain ATCC 29149 / DSM 114966 / JCM 6515 / VPI C7-9)</name>
    <name type="common">Ruminococcus gnavus</name>
    <dbReference type="NCBI Taxonomy" id="411470"/>
    <lineage>
        <taxon>Bacteria</taxon>
        <taxon>Bacillati</taxon>
        <taxon>Bacillota</taxon>
        <taxon>Clostridia</taxon>
        <taxon>Lachnospirales</taxon>
        <taxon>Lachnospiraceae</taxon>
        <taxon>Mediterraneibacter</taxon>
    </lineage>
</organism>
<comment type="caution">
    <text evidence="1">The sequence shown here is derived from an EMBL/GenBank/DDBJ whole genome shotgun (WGS) entry which is preliminary data.</text>
</comment>
<reference evidence="1 2" key="2">
    <citation type="submission" date="2007-06" db="EMBL/GenBank/DDBJ databases">
        <title>Draft genome sequence of Ruminococcus gnavus (ATCC 29149).</title>
        <authorList>
            <person name="Sudarsanam P."/>
            <person name="Ley R."/>
            <person name="Guruge J."/>
            <person name="Turnbaugh P.J."/>
            <person name="Mahowald M."/>
            <person name="Liep D."/>
            <person name="Gordon J."/>
        </authorList>
    </citation>
    <scope>NUCLEOTIDE SEQUENCE [LARGE SCALE GENOMIC DNA]</scope>
    <source>
        <strain evidence="1 2">ATCC 29149</strain>
    </source>
</reference>
<sequence>MSSKVVLFKCSLSCEKGGFNKISMTKFDKKGDFCK</sequence>
<name>A7B6G0_MEDG7</name>
<gene>
    <name evidence="1" type="ORF">RUMGNA_03173</name>
</gene>
<evidence type="ECO:0000313" key="2">
    <source>
        <dbReference type="Proteomes" id="UP000004410"/>
    </source>
</evidence>
<dbReference type="PaxDb" id="411470-RUMGNA_03173"/>
<dbReference type="Proteomes" id="UP000004410">
    <property type="component" value="Unassembled WGS sequence"/>
</dbReference>